<comment type="caution">
    <text evidence="4">The sequence shown here is derived from an EMBL/GenBank/DDBJ whole genome shotgun (WGS) entry which is preliminary data.</text>
</comment>
<keyword evidence="2" id="KW-0812">Transmembrane</keyword>
<proteinExistence type="predicted"/>
<dbReference type="Pfam" id="PF01569">
    <property type="entry name" value="PAP2"/>
    <property type="match status" value="1"/>
</dbReference>
<dbReference type="EMBL" id="RCIY01000106">
    <property type="protein sequence ID" value="TGG76229.1"/>
    <property type="molecule type" value="Genomic_DNA"/>
</dbReference>
<evidence type="ECO:0000256" key="1">
    <source>
        <dbReference type="SAM" id="MobiDB-lite"/>
    </source>
</evidence>
<name>A0A8H1L1X5_9ACTN</name>
<feature type="transmembrane region" description="Helical" evidence="2">
    <location>
        <begin position="78"/>
        <end position="98"/>
    </location>
</feature>
<keyword evidence="2" id="KW-1133">Transmembrane helix</keyword>
<dbReference type="PANTHER" id="PTHR14969:SF13">
    <property type="entry name" value="AT30094P"/>
    <property type="match status" value="1"/>
</dbReference>
<dbReference type="SUPFAM" id="SSF48317">
    <property type="entry name" value="Acid phosphatase/Vanadium-dependent haloperoxidase"/>
    <property type="match status" value="1"/>
</dbReference>
<keyword evidence="2" id="KW-0472">Membrane</keyword>
<feature type="transmembrane region" description="Helical" evidence="2">
    <location>
        <begin position="118"/>
        <end position="137"/>
    </location>
</feature>
<dbReference type="SMART" id="SM00014">
    <property type="entry name" value="acidPPc"/>
    <property type="match status" value="1"/>
</dbReference>
<feature type="transmembrane region" description="Helical" evidence="2">
    <location>
        <begin position="144"/>
        <end position="165"/>
    </location>
</feature>
<evidence type="ECO:0000259" key="3">
    <source>
        <dbReference type="SMART" id="SM00014"/>
    </source>
</evidence>
<feature type="region of interest" description="Disordered" evidence="1">
    <location>
        <begin position="202"/>
        <end position="221"/>
    </location>
</feature>
<protein>
    <submittedName>
        <fullName evidence="4">Phosphatase PAP2 family protein</fullName>
    </submittedName>
</protein>
<evidence type="ECO:0000256" key="2">
    <source>
        <dbReference type="SAM" id="Phobius"/>
    </source>
</evidence>
<feature type="compositionally biased region" description="Low complexity" evidence="1">
    <location>
        <begin position="212"/>
        <end position="221"/>
    </location>
</feature>
<dbReference type="Gene3D" id="1.20.144.10">
    <property type="entry name" value="Phosphatidic acid phosphatase type 2/haloperoxidase"/>
    <property type="match status" value="1"/>
</dbReference>
<feature type="transmembrane region" description="Helical" evidence="2">
    <location>
        <begin position="171"/>
        <end position="191"/>
    </location>
</feature>
<feature type="domain" description="Phosphatidic acid phosphatase type 2/haloperoxidase" evidence="3">
    <location>
        <begin position="77"/>
        <end position="186"/>
    </location>
</feature>
<feature type="transmembrane region" description="Helical" evidence="2">
    <location>
        <begin position="48"/>
        <end position="71"/>
    </location>
</feature>
<accession>A0A8H1L1X5</accession>
<reference evidence="4 5" key="1">
    <citation type="submission" date="2018-10" db="EMBL/GenBank/DDBJ databases">
        <title>Isolation of pseudouridimycin from Streptomyces albus DSM 40763.</title>
        <authorList>
            <person name="Rosenqvist P."/>
            <person name="Metsae-Ketelae M."/>
            <person name="Virta P."/>
        </authorList>
    </citation>
    <scope>NUCLEOTIDE SEQUENCE [LARGE SCALE GENOMIC DNA]</scope>
    <source>
        <strain evidence="4 5">DSM 40763</strain>
    </source>
</reference>
<dbReference type="InterPro" id="IPR036938">
    <property type="entry name" value="PAP2/HPO_sf"/>
</dbReference>
<evidence type="ECO:0000313" key="4">
    <source>
        <dbReference type="EMBL" id="TGG76229.1"/>
    </source>
</evidence>
<dbReference type="AlphaFoldDB" id="A0A8H1L1X5"/>
<dbReference type="InterPro" id="IPR000326">
    <property type="entry name" value="PAP2/HPO"/>
</dbReference>
<evidence type="ECO:0000313" key="5">
    <source>
        <dbReference type="Proteomes" id="UP000298111"/>
    </source>
</evidence>
<organism evidence="4 5">
    <name type="scientific">Streptomyces albus</name>
    <dbReference type="NCBI Taxonomy" id="1888"/>
    <lineage>
        <taxon>Bacteria</taxon>
        <taxon>Bacillati</taxon>
        <taxon>Actinomycetota</taxon>
        <taxon>Actinomycetes</taxon>
        <taxon>Kitasatosporales</taxon>
        <taxon>Streptomycetaceae</taxon>
        <taxon>Streptomyces</taxon>
    </lineage>
</organism>
<dbReference type="PANTHER" id="PTHR14969">
    <property type="entry name" value="SPHINGOSINE-1-PHOSPHATE PHOSPHOHYDROLASE"/>
    <property type="match status" value="1"/>
</dbReference>
<dbReference type="Proteomes" id="UP000298111">
    <property type="component" value="Unassembled WGS sequence"/>
</dbReference>
<gene>
    <name evidence="4" type="ORF">D8771_29895</name>
</gene>
<sequence length="221" mass="23126">MGSLLLMAVLAAVGLAAKTPQVTRADVALNEDVAGIRNGGLTVLAKAATAAASSTVGVALALLIPVLLWLVRRYQQAVRTLLLLGGAMAVTFAAKLSIHEHRPPKRLWLIPPDNPHSFPSGHTAIATAVAMTAFFLAGRRWRPLVLVLGAVFAAGTGFARIYLGVHYLPDVIAGALAAASAGLMTAGLLSLPPVRTRLDALQRPGRHRRTRTGASRTRTGT</sequence>